<dbReference type="NCBIfam" id="TIGR02433">
    <property type="entry name" value="lysidine_TilS_C"/>
    <property type="match status" value="1"/>
</dbReference>
<dbReference type="CDD" id="cd01992">
    <property type="entry name" value="TilS_N"/>
    <property type="match status" value="1"/>
</dbReference>
<evidence type="ECO:0000313" key="11">
    <source>
        <dbReference type="Proteomes" id="UP000253209"/>
    </source>
</evidence>
<dbReference type="Proteomes" id="UP000253209">
    <property type="component" value="Unassembled WGS sequence"/>
</dbReference>
<evidence type="ECO:0000256" key="6">
    <source>
        <dbReference type="ARBA" id="ARBA00022840"/>
    </source>
</evidence>
<dbReference type="PANTHER" id="PTHR43033">
    <property type="entry name" value="TRNA(ILE)-LYSIDINE SYNTHASE-RELATED"/>
    <property type="match status" value="1"/>
</dbReference>
<dbReference type="GO" id="GO:0005524">
    <property type="term" value="F:ATP binding"/>
    <property type="evidence" value="ECO:0007669"/>
    <property type="project" value="UniProtKB-UniRule"/>
</dbReference>
<evidence type="ECO:0000256" key="2">
    <source>
        <dbReference type="ARBA" id="ARBA00022490"/>
    </source>
</evidence>
<dbReference type="EC" id="6.3.4.19" evidence="8"/>
<keyword evidence="3 8" id="KW-0436">Ligase</keyword>
<evidence type="ECO:0000256" key="4">
    <source>
        <dbReference type="ARBA" id="ARBA00022694"/>
    </source>
</evidence>
<comment type="domain">
    <text evidence="8">The N-terminal region contains the highly conserved SGGXDS motif, predicted to be a P-loop motif involved in ATP binding.</text>
</comment>
<keyword evidence="6 8" id="KW-0067">ATP-binding</keyword>
<protein>
    <recommendedName>
        <fullName evidence="8">tRNA(Ile)-lysidine synthase</fullName>
        <ecNumber evidence="8">6.3.4.19</ecNumber>
    </recommendedName>
    <alternativeName>
        <fullName evidence="8">tRNA(Ile)-2-lysyl-cytidine synthase</fullName>
    </alternativeName>
    <alternativeName>
        <fullName evidence="8">tRNA(Ile)-lysidine synthetase</fullName>
    </alternativeName>
</protein>
<proteinExistence type="inferred from homology"/>
<dbReference type="GO" id="GO:0032267">
    <property type="term" value="F:tRNA(Ile)-lysidine synthase activity"/>
    <property type="evidence" value="ECO:0007669"/>
    <property type="project" value="UniProtKB-EC"/>
</dbReference>
<evidence type="ECO:0000256" key="7">
    <source>
        <dbReference type="ARBA" id="ARBA00048539"/>
    </source>
</evidence>
<dbReference type="GO" id="GO:0006400">
    <property type="term" value="P:tRNA modification"/>
    <property type="evidence" value="ECO:0007669"/>
    <property type="project" value="UniProtKB-UniRule"/>
</dbReference>
<evidence type="ECO:0000256" key="5">
    <source>
        <dbReference type="ARBA" id="ARBA00022741"/>
    </source>
</evidence>
<reference evidence="10 11" key="1">
    <citation type="submission" date="2018-05" db="EMBL/GenBank/DDBJ databases">
        <title>Mucilaginibacter hurinus sp. nov., isolated from briquette warehouse soil.</title>
        <authorList>
            <person name="Choi L."/>
        </authorList>
    </citation>
    <scope>NUCLEOTIDE SEQUENCE [LARGE SCALE GENOMIC DNA]</scope>
    <source>
        <strain evidence="10 11">ZR32</strain>
    </source>
</reference>
<comment type="function">
    <text evidence="8">Ligates lysine onto the cytidine present at position 34 of the AUA codon-specific tRNA(Ile) that contains the anticodon CAU, in an ATP-dependent manner. Cytidine is converted to lysidine, thus changing the amino acid specificity of the tRNA from methionine to isoleucine.</text>
</comment>
<evidence type="ECO:0000256" key="1">
    <source>
        <dbReference type="ARBA" id="ARBA00004496"/>
    </source>
</evidence>
<accession>A0A367GS09</accession>
<feature type="domain" description="Lysidine-tRNA(Ile) synthetase C-terminal" evidence="9">
    <location>
        <begin position="366"/>
        <end position="440"/>
    </location>
</feature>
<dbReference type="PANTHER" id="PTHR43033:SF1">
    <property type="entry name" value="TRNA(ILE)-LYSIDINE SYNTHASE-RELATED"/>
    <property type="match status" value="1"/>
</dbReference>
<comment type="caution">
    <text evidence="10">The sequence shown here is derived from an EMBL/GenBank/DDBJ whole genome shotgun (WGS) entry which is preliminary data.</text>
</comment>
<dbReference type="Gene3D" id="3.40.50.620">
    <property type="entry name" value="HUPs"/>
    <property type="match status" value="1"/>
</dbReference>
<evidence type="ECO:0000256" key="3">
    <source>
        <dbReference type="ARBA" id="ARBA00022598"/>
    </source>
</evidence>
<evidence type="ECO:0000259" key="9">
    <source>
        <dbReference type="SMART" id="SM00977"/>
    </source>
</evidence>
<dbReference type="SMART" id="SM00977">
    <property type="entry name" value="TilS_C"/>
    <property type="match status" value="1"/>
</dbReference>
<dbReference type="HAMAP" id="MF_01161">
    <property type="entry name" value="tRNA_Ile_lys_synt"/>
    <property type="match status" value="1"/>
</dbReference>
<dbReference type="InterPro" id="IPR011063">
    <property type="entry name" value="TilS/TtcA_N"/>
</dbReference>
<comment type="subcellular location">
    <subcellularLocation>
        <location evidence="1 8">Cytoplasm</location>
    </subcellularLocation>
</comment>
<evidence type="ECO:0000313" key="10">
    <source>
        <dbReference type="EMBL" id="RCH55531.1"/>
    </source>
</evidence>
<dbReference type="Pfam" id="PF01171">
    <property type="entry name" value="ATP_bind_3"/>
    <property type="match status" value="1"/>
</dbReference>
<dbReference type="Pfam" id="PF11734">
    <property type="entry name" value="TilS_C"/>
    <property type="match status" value="1"/>
</dbReference>
<evidence type="ECO:0000256" key="8">
    <source>
        <dbReference type="HAMAP-Rule" id="MF_01161"/>
    </source>
</evidence>
<sequence>MLPVGRFNQFITQNNLFMPHSNILVAVSGGMDSVLLTHLLKAAGYNFGIAHCNFGLRGDESLADQQFCNKLAQQFNVSFHTINFATREYAADNKLSIQMAARELRYVWFEQIRQQHGYHAIALGHHQNDTIETILLNLTRGTGIAGLHGILPLNGVLARPLLFLSRDEIAEIVKLEEIDYVEDSSNASTKYARNKLRHEVIPKLKLLNPNLENTFEKNLRHFRELEQLLELTVTELKLNLFDYQDDGVHLPLEKVRKLQPLHLLLFRLLQEYGFSEAVTDDLITALDKHPGRVFESRGHRLVLDREQLVIVKKENKDIEPVNITMEDKRLYFGDYALTILHDDSPLIIRDNPLAVAIDAQLLIYPLTMRSWQQSDFFYPLGKRTRKKLSDFFINEKVAVHKKAQIPLLINGNGDIMWIAGYRPDERYKVSNNTKKVAIFELFKIA</sequence>
<keyword evidence="4 8" id="KW-0819">tRNA processing</keyword>
<dbReference type="InterPro" id="IPR012094">
    <property type="entry name" value="tRNA_Ile_lys_synt"/>
</dbReference>
<comment type="catalytic activity">
    <reaction evidence="7 8">
        <text>cytidine(34) in tRNA(Ile2) + L-lysine + ATP = lysidine(34) in tRNA(Ile2) + AMP + diphosphate + H(+)</text>
        <dbReference type="Rhea" id="RHEA:43744"/>
        <dbReference type="Rhea" id="RHEA-COMP:10625"/>
        <dbReference type="Rhea" id="RHEA-COMP:10670"/>
        <dbReference type="ChEBI" id="CHEBI:15378"/>
        <dbReference type="ChEBI" id="CHEBI:30616"/>
        <dbReference type="ChEBI" id="CHEBI:32551"/>
        <dbReference type="ChEBI" id="CHEBI:33019"/>
        <dbReference type="ChEBI" id="CHEBI:82748"/>
        <dbReference type="ChEBI" id="CHEBI:83665"/>
        <dbReference type="ChEBI" id="CHEBI:456215"/>
        <dbReference type="EC" id="6.3.4.19"/>
    </reaction>
</comment>
<dbReference type="GO" id="GO:0005737">
    <property type="term" value="C:cytoplasm"/>
    <property type="evidence" value="ECO:0007669"/>
    <property type="project" value="UniProtKB-SubCell"/>
</dbReference>
<keyword evidence="5 8" id="KW-0547">Nucleotide-binding</keyword>
<dbReference type="SUPFAM" id="SSF52402">
    <property type="entry name" value="Adenine nucleotide alpha hydrolases-like"/>
    <property type="match status" value="1"/>
</dbReference>
<feature type="binding site" evidence="8">
    <location>
        <begin position="28"/>
        <end position="33"/>
    </location>
    <ligand>
        <name>ATP</name>
        <dbReference type="ChEBI" id="CHEBI:30616"/>
    </ligand>
</feature>
<dbReference type="AlphaFoldDB" id="A0A367GS09"/>
<name>A0A367GS09_9SPHI</name>
<keyword evidence="11" id="KW-1185">Reference proteome</keyword>
<organism evidence="10 11">
    <name type="scientific">Mucilaginibacter hurinus</name>
    <dbReference type="NCBI Taxonomy" id="2201324"/>
    <lineage>
        <taxon>Bacteria</taxon>
        <taxon>Pseudomonadati</taxon>
        <taxon>Bacteroidota</taxon>
        <taxon>Sphingobacteriia</taxon>
        <taxon>Sphingobacteriales</taxon>
        <taxon>Sphingobacteriaceae</taxon>
        <taxon>Mucilaginibacter</taxon>
    </lineage>
</organism>
<dbReference type="InterPro" id="IPR012795">
    <property type="entry name" value="tRNA_Ile_lys_synt_N"/>
</dbReference>
<comment type="similarity">
    <text evidence="8">Belongs to the tRNA(Ile)-lysidine synthase family.</text>
</comment>
<gene>
    <name evidence="8 10" type="primary">tilS</name>
    <name evidence="10" type="ORF">DJ568_06470</name>
</gene>
<dbReference type="NCBIfam" id="TIGR02432">
    <property type="entry name" value="lysidine_TilS_N"/>
    <property type="match status" value="1"/>
</dbReference>
<dbReference type="SUPFAM" id="SSF56037">
    <property type="entry name" value="PheT/TilS domain"/>
    <property type="match status" value="1"/>
</dbReference>
<keyword evidence="2 8" id="KW-0963">Cytoplasm</keyword>
<dbReference type="OrthoDB" id="9807403at2"/>
<dbReference type="InterPro" id="IPR014729">
    <property type="entry name" value="Rossmann-like_a/b/a_fold"/>
</dbReference>
<dbReference type="InterPro" id="IPR012796">
    <property type="entry name" value="Lysidine-tRNA-synth_C"/>
</dbReference>
<dbReference type="EMBL" id="QGDC01000003">
    <property type="protein sequence ID" value="RCH55531.1"/>
    <property type="molecule type" value="Genomic_DNA"/>
</dbReference>